<evidence type="ECO:0000313" key="8">
    <source>
        <dbReference type="Proteomes" id="UP000515789"/>
    </source>
</evidence>
<feature type="active site" description="Proton donor" evidence="6">
    <location>
        <position position="20"/>
    </location>
</feature>
<dbReference type="RefSeq" id="WP_018595686.1">
    <property type="nucleotide sequence ID" value="NZ_AP031416.1"/>
</dbReference>
<keyword evidence="3 6" id="KW-0963">Cytoplasm</keyword>
<dbReference type="InterPro" id="IPR007721">
    <property type="entry name" value="RbsD_FucU"/>
</dbReference>
<gene>
    <name evidence="6 7" type="primary">rbsD</name>
    <name evidence="7" type="ORF">E5259_04980</name>
</gene>
<comment type="subunit">
    <text evidence="6">Homodecamer.</text>
</comment>
<dbReference type="SUPFAM" id="SSF102546">
    <property type="entry name" value="RbsD-like"/>
    <property type="match status" value="1"/>
</dbReference>
<proteinExistence type="inferred from homology"/>
<organism evidence="7 8">
    <name type="scientific">Blautia producta</name>
    <dbReference type="NCBI Taxonomy" id="33035"/>
    <lineage>
        <taxon>Bacteria</taxon>
        <taxon>Bacillati</taxon>
        <taxon>Bacillota</taxon>
        <taxon>Clostridia</taxon>
        <taxon>Lachnospirales</taxon>
        <taxon>Lachnospiraceae</taxon>
        <taxon>Blautia</taxon>
    </lineage>
</organism>
<evidence type="ECO:0000256" key="2">
    <source>
        <dbReference type="ARBA" id="ARBA00012862"/>
    </source>
</evidence>
<accession>A0A7G5MQW2</accession>
<comment type="function">
    <text evidence="6">Catalyzes the interconversion of beta-pyran and beta-furan forms of D-ribose.</text>
</comment>
<dbReference type="GeneID" id="75052278"/>
<dbReference type="NCBIfam" id="NF008761">
    <property type="entry name" value="PRK11797.1"/>
    <property type="match status" value="1"/>
</dbReference>
<evidence type="ECO:0000256" key="1">
    <source>
        <dbReference type="ARBA" id="ARBA00000223"/>
    </source>
</evidence>
<dbReference type="HAMAP" id="MF_01661">
    <property type="entry name" value="D_rib_pyranase"/>
    <property type="match status" value="1"/>
</dbReference>
<name>A0A7G5MQW2_9FIRM</name>
<dbReference type="GO" id="GO:0016872">
    <property type="term" value="F:intramolecular lyase activity"/>
    <property type="evidence" value="ECO:0007669"/>
    <property type="project" value="UniProtKB-UniRule"/>
</dbReference>
<comment type="pathway">
    <text evidence="6">Carbohydrate metabolism; D-ribose degradation; D-ribose 5-phosphate from beta-D-ribopyranose: step 1/2.</text>
</comment>
<feature type="binding site" evidence="6">
    <location>
        <begin position="120"/>
        <end position="122"/>
    </location>
    <ligand>
        <name>substrate</name>
    </ligand>
</feature>
<dbReference type="Proteomes" id="UP000515789">
    <property type="component" value="Chromosome"/>
</dbReference>
<dbReference type="GO" id="GO:0019303">
    <property type="term" value="P:D-ribose catabolic process"/>
    <property type="evidence" value="ECO:0007669"/>
    <property type="project" value="UniProtKB-UniRule"/>
</dbReference>
<dbReference type="PANTHER" id="PTHR37831:SF1">
    <property type="entry name" value="D-RIBOSE PYRANASE"/>
    <property type="match status" value="1"/>
</dbReference>
<comment type="subcellular location">
    <subcellularLocation>
        <location evidence="6">Cytoplasm</location>
    </subcellularLocation>
</comment>
<comment type="catalytic activity">
    <reaction evidence="1 6">
        <text>beta-D-ribopyranose = beta-D-ribofuranose</text>
        <dbReference type="Rhea" id="RHEA:25432"/>
        <dbReference type="ChEBI" id="CHEBI:27476"/>
        <dbReference type="ChEBI" id="CHEBI:47002"/>
        <dbReference type="EC" id="5.4.99.62"/>
    </reaction>
</comment>
<keyword evidence="5 6" id="KW-0119">Carbohydrate metabolism</keyword>
<reference evidence="7 8" key="1">
    <citation type="submission" date="2019-04" db="EMBL/GenBank/DDBJ databases">
        <authorList>
            <person name="Schori C."/>
            <person name="Ahrens C."/>
        </authorList>
    </citation>
    <scope>NUCLEOTIDE SEQUENCE [LARGE SCALE GENOMIC DNA]</scope>
    <source>
        <strain evidence="7 8">DSM 2950</strain>
    </source>
</reference>
<evidence type="ECO:0000256" key="3">
    <source>
        <dbReference type="ARBA" id="ARBA00022490"/>
    </source>
</evidence>
<feature type="binding site" evidence="6">
    <location>
        <position position="98"/>
    </location>
    <ligand>
        <name>substrate</name>
    </ligand>
</feature>
<dbReference type="GO" id="GO:0005829">
    <property type="term" value="C:cytosol"/>
    <property type="evidence" value="ECO:0007669"/>
    <property type="project" value="TreeGrafter"/>
</dbReference>
<comment type="similarity">
    <text evidence="6">Belongs to the RbsD / FucU family. RbsD subfamily.</text>
</comment>
<evidence type="ECO:0000256" key="6">
    <source>
        <dbReference type="HAMAP-Rule" id="MF_01661"/>
    </source>
</evidence>
<dbReference type="PANTHER" id="PTHR37831">
    <property type="entry name" value="D-RIBOSE PYRANASE"/>
    <property type="match status" value="1"/>
</dbReference>
<protein>
    <recommendedName>
        <fullName evidence="2 6">D-ribose pyranase</fullName>
        <ecNumber evidence="2 6">5.4.99.62</ecNumber>
    </recommendedName>
</protein>
<sequence length="131" mass="14192">MRKEGILNTDICCAISSLGHTDYLVIADPGLPIPDHVTVIDISLVKGVPGFTEVFDAVTGELVIDSYIYAEEMESSGAELLKYVQDRLAGVPAQKIPHEDLKHILPKAKVIIRTGECTPYANVILEGGVNF</sequence>
<dbReference type="GO" id="GO:0048029">
    <property type="term" value="F:monosaccharide binding"/>
    <property type="evidence" value="ECO:0007669"/>
    <property type="project" value="InterPro"/>
</dbReference>
<dbReference type="UniPathway" id="UPA00916">
    <property type="reaction ID" value="UER00888"/>
</dbReference>
<keyword evidence="4 6" id="KW-0413">Isomerase</keyword>
<dbReference type="EC" id="5.4.99.62" evidence="2 6"/>
<dbReference type="Gene3D" id="3.40.1650.10">
    <property type="entry name" value="RbsD-like domain"/>
    <property type="match status" value="1"/>
</dbReference>
<evidence type="ECO:0000256" key="4">
    <source>
        <dbReference type="ARBA" id="ARBA00023235"/>
    </source>
</evidence>
<feature type="binding site" evidence="6">
    <location>
        <position position="28"/>
    </location>
    <ligand>
        <name>substrate</name>
    </ligand>
</feature>
<dbReference type="GO" id="GO:0062193">
    <property type="term" value="F:D-ribose pyranase activity"/>
    <property type="evidence" value="ECO:0007669"/>
    <property type="project" value="UniProtKB-EC"/>
</dbReference>
<dbReference type="AlphaFoldDB" id="A0A7G5MQW2"/>
<dbReference type="Pfam" id="PF05025">
    <property type="entry name" value="RbsD_FucU"/>
    <property type="match status" value="1"/>
</dbReference>
<dbReference type="EMBL" id="CP039126">
    <property type="protein sequence ID" value="QMW77005.1"/>
    <property type="molecule type" value="Genomic_DNA"/>
</dbReference>
<dbReference type="InterPro" id="IPR023750">
    <property type="entry name" value="RbsD-like_sf"/>
</dbReference>
<dbReference type="InterPro" id="IPR023064">
    <property type="entry name" value="D-ribose_pyranase"/>
</dbReference>
<evidence type="ECO:0000313" key="7">
    <source>
        <dbReference type="EMBL" id="QMW77005.1"/>
    </source>
</evidence>
<evidence type="ECO:0000256" key="5">
    <source>
        <dbReference type="ARBA" id="ARBA00023277"/>
    </source>
</evidence>